<accession>A0A5J6PYT5</accession>
<protein>
    <recommendedName>
        <fullName evidence="3">Lipoprotein</fullName>
    </recommendedName>
</protein>
<dbReference type="PROSITE" id="PS51257">
    <property type="entry name" value="PROKAR_LIPOPROTEIN"/>
    <property type="match status" value="1"/>
</dbReference>
<dbReference type="AlphaFoldDB" id="A0A5J6PYT5"/>
<evidence type="ECO:0000313" key="1">
    <source>
        <dbReference type="EMBL" id="QEY25880.1"/>
    </source>
</evidence>
<gene>
    <name evidence="1" type="ORF">D0T92_04585</name>
</gene>
<dbReference type="RefSeq" id="WP_151050637.1">
    <property type="nucleotide sequence ID" value="NZ_CP031700.1"/>
</dbReference>
<dbReference type="KEGG" id="nzl:D0T92_04585"/>
<evidence type="ECO:0000313" key="2">
    <source>
        <dbReference type="Proteomes" id="UP000325713"/>
    </source>
</evidence>
<keyword evidence="2" id="KW-1185">Reference proteome</keyword>
<sequence>MRYLSMLGLVFLLGACAGLGGRIYQGNSTAYGSRTLRNDVMNNIKQFERGVYSCNSIQSVNAQVLDLKEVRGLVQALESWQVQACGQTHTYQVSLRQSGDGGTNIGVTFKKEEQ</sequence>
<organism evidence="1 2">
    <name type="scientific">Neisseria zalophi</name>
    <dbReference type="NCBI Taxonomy" id="640030"/>
    <lineage>
        <taxon>Bacteria</taxon>
        <taxon>Pseudomonadati</taxon>
        <taxon>Pseudomonadota</taxon>
        <taxon>Betaproteobacteria</taxon>
        <taxon>Neisseriales</taxon>
        <taxon>Neisseriaceae</taxon>
        <taxon>Neisseria</taxon>
    </lineage>
</organism>
<dbReference type="OrthoDB" id="8607220at2"/>
<evidence type="ECO:0008006" key="3">
    <source>
        <dbReference type="Google" id="ProtNLM"/>
    </source>
</evidence>
<name>A0A5J6PYT5_9NEIS</name>
<dbReference type="EMBL" id="CP031700">
    <property type="protein sequence ID" value="QEY25880.1"/>
    <property type="molecule type" value="Genomic_DNA"/>
</dbReference>
<reference evidence="1 2" key="1">
    <citation type="submission" date="2018-08" db="EMBL/GenBank/DDBJ databases">
        <title>Neisseria zalophi ATCC BAA-2455 complete genome.</title>
        <authorList>
            <person name="Veseli I.A."/>
            <person name="Buttler R."/>
            <person name="Mascarenhas dos Santos A.C."/>
            <person name="Pombert J.-F."/>
        </authorList>
    </citation>
    <scope>NUCLEOTIDE SEQUENCE [LARGE SCALE GENOMIC DNA]</scope>
    <source>
        <strain evidence="1 2">ATCC BAA-2455</strain>
    </source>
</reference>
<dbReference type="Proteomes" id="UP000325713">
    <property type="component" value="Chromosome"/>
</dbReference>
<proteinExistence type="predicted"/>